<protein>
    <submittedName>
        <fullName evidence="3">Uncharacterized protein</fullName>
    </submittedName>
</protein>
<dbReference type="Proteomes" id="UP000002213">
    <property type="component" value="Chromosome"/>
</dbReference>
<feature type="region of interest" description="Disordered" evidence="1">
    <location>
        <begin position="200"/>
        <end position="238"/>
    </location>
</feature>
<feature type="transmembrane region" description="Helical" evidence="2">
    <location>
        <begin position="95"/>
        <end position="114"/>
    </location>
</feature>
<name>C6WRJ0_ACTMD</name>
<organism evidence="3 4">
    <name type="scientific">Actinosynnema mirum (strain ATCC 29888 / DSM 43827 / JCM 3225 / NBRC 14064 / NCIMB 13271 / NRRL B-12336 / IMRU 3971 / 101)</name>
    <dbReference type="NCBI Taxonomy" id="446462"/>
    <lineage>
        <taxon>Bacteria</taxon>
        <taxon>Bacillati</taxon>
        <taxon>Actinomycetota</taxon>
        <taxon>Actinomycetes</taxon>
        <taxon>Pseudonocardiales</taxon>
        <taxon>Pseudonocardiaceae</taxon>
        <taxon>Actinosynnema</taxon>
    </lineage>
</organism>
<keyword evidence="2" id="KW-0472">Membrane</keyword>
<keyword evidence="4" id="KW-1185">Reference proteome</keyword>
<sequence length="304" mass="32807">MTDPSASPAEDRADAVDVQTGVTKRVVSLRRKKAESAQLRGLVDDPDMVAVRIEAQRRLITRGMWFFLTLGLGFTAAGVQDFLAGHRPVSDPLWWAAWLAEPMLAGILIMLLVFESEVLHRGVPVDSVWVERLKRTLLGSTLFMNVWPTLAPAWTAGERFEFGNFAVHLVVPLVVFMVAEVMPVVQERMNQAITRAYRNANTTPAPPPAQTTPVPAAVPPPPAAPTPPAPVAPAPPAPAPAAVAVPRLKLPPAIVTAVRAKADQVAAQGRDLTAEDVQAAVRLPAEMAERVVLEVRERNSHALT</sequence>
<dbReference type="eggNOG" id="ENOG5030NW6">
    <property type="taxonomic scope" value="Bacteria"/>
</dbReference>
<evidence type="ECO:0000313" key="3">
    <source>
        <dbReference type="EMBL" id="ACU35242.1"/>
    </source>
</evidence>
<dbReference type="STRING" id="446462.Amir_1290"/>
<accession>C6WRJ0</accession>
<feature type="transmembrane region" description="Helical" evidence="2">
    <location>
        <begin position="166"/>
        <end position="185"/>
    </location>
</feature>
<evidence type="ECO:0000256" key="2">
    <source>
        <dbReference type="SAM" id="Phobius"/>
    </source>
</evidence>
<reference evidence="3 4" key="1">
    <citation type="journal article" date="2009" name="Stand. Genomic Sci.">
        <title>Complete genome sequence of Actinosynnema mirum type strain (101).</title>
        <authorList>
            <person name="Land M."/>
            <person name="Lapidus A."/>
            <person name="Mayilraj S."/>
            <person name="Chen F."/>
            <person name="Copeland A."/>
            <person name="Del Rio T.G."/>
            <person name="Nolan M."/>
            <person name="Lucas S."/>
            <person name="Tice H."/>
            <person name="Cheng J.F."/>
            <person name="Chertkov O."/>
            <person name="Bruce D."/>
            <person name="Goodwin L."/>
            <person name="Pitluck S."/>
            <person name="Rohde M."/>
            <person name="Goker M."/>
            <person name="Pati A."/>
            <person name="Ivanova N."/>
            <person name="Mavromatis K."/>
            <person name="Chen A."/>
            <person name="Palaniappan K."/>
            <person name="Hauser L."/>
            <person name="Chang Y.J."/>
            <person name="Jeffries C.C."/>
            <person name="Brettin T."/>
            <person name="Detter J.C."/>
            <person name="Han C."/>
            <person name="Chain P."/>
            <person name="Tindall B.J."/>
            <person name="Bristow J."/>
            <person name="Eisen J.A."/>
            <person name="Markowitz V."/>
            <person name="Hugenholtz P."/>
            <person name="Kyrpides N.C."/>
            <person name="Klenk H.P."/>
        </authorList>
    </citation>
    <scope>NUCLEOTIDE SEQUENCE [LARGE SCALE GENOMIC DNA]</scope>
    <source>
        <strain evidence="4">ATCC 29888 / DSM 43827 / JCM 3225 / NBRC 14064 / NCIMB 13271 / NRRL B-12336 / IMRU 3971 / 101</strain>
    </source>
</reference>
<keyword evidence="2" id="KW-0812">Transmembrane</keyword>
<feature type="compositionally biased region" description="Pro residues" evidence="1">
    <location>
        <begin position="204"/>
        <end position="238"/>
    </location>
</feature>
<dbReference type="EMBL" id="CP001630">
    <property type="protein sequence ID" value="ACU35242.1"/>
    <property type="molecule type" value="Genomic_DNA"/>
</dbReference>
<evidence type="ECO:0000256" key="1">
    <source>
        <dbReference type="SAM" id="MobiDB-lite"/>
    </source>
</evidence>
<proteinExistence type="predicted"/>
<feature type="transmembrane region" description="Helical" evidence="2">
    <location>
        <begin position="64"/>
        <end position="83"/>
    </location>
</feature>
<dbReference type="KEGG" id="ami:Amir_1290"/>
<keyword evidence="2" id="KW-1133">Transmembrane helix</keyword>
<dbReference type="AlphaFoldDB" id="C6WRJ0"/>
<dbReference type="HOGENOM" id="CLU_1045413_0_0_11"/>
<feature type="transmembrane region" description="Helical" evidence="2">
    <location>
        <begin position="135"/>
        <end position="154"/>
    </location>
</feature>
<evidence type="ECO:0000313" key="4">
    <source>
        <dbReference type="Proteomes" id="UP000002213"/>
    </source>
</evidence>
<gene>
    <name evidence="3" type="ordered locus">Amir_1290</name>
</gene>